<dbReference type="InterPro" id="IPR029063">
    <property type="entry name" value="SAM-dependent_MTases_sf"/>
</dbReference>
<dbReference type="Pfam" id="PF08241">
    <property type="entry name" value="Methyltransf_11"/>
    <property type="match status" value="1"/>
</dbReference>
<dbReference type="CDD" id="cd02440">
    <property type="entry name" value="AdoMet_MTases"/>
    <property type="match status" value="1"/>
</dbReference>
<dbReference type="Gene3D" id="3.40.50.150">
    <property type="entry name" value="Vaccinia Virus protein VP39"/>
    <property type="match status" value="1"/>
</dbReference>
<name>A0AAU6Q173_9DEIO</name>
<sequence length="254" mass="27951">MTQHAAAQYGTPDKLQARVETHRRYSQGPELEAAVDGVLRLTGDEALLDLGCGPGAFLARLQQAGHRGRLVGLDLSEGMLTQARIQAPGVEFVQGDAEALPFDEASFDVVTARHMLYHVPDIDAALRAARRVLRPGGLFLAVTNASDYMQEWYVPFNAALSGLRGQHPDAQRFTEKGGPERVEQVFGEVEVNTLDSALVFPQPEDALPYFRSLFDEEVPLGAEQRFLDEVAGRLGTQGWCIPKRVLLLSAKRRE</sequence>
<feature type="domain" description="Methyltransferase type 11" evidence="1">
    <location>
        <begin position="48"/>
        <end position="140"/>
    </location>
</feature>
<dbReference type="SUPFAM" id="SSF53335">
    <property type="entry name" value="S-adenosyl-L-methionine-dependent methyltransferases"/>
    <property type="match status" value="1"/>
</dbReference>
<reference evidence="2" key="1">
    <citation type="submission" date="2024-03" db="EMBL/GenBank/DDBJ databases">
        <title>Deinococcus weizhi sp. nov., isolated from human skin.</title>
        <authorList>
            <person name="Wei Z."/>
            <person name="Tian F."/>
            <person name="Yang C."/>
            <person name="Xin L.T."/>
            <person name="Wen Z.J."/>
            <person name="Lan K.C."/>
            <person name="Yu L."/>
            <person name="Zhe W."/>
            <person name="Dan F.D."/>
            <person name="Jun W."/>
            <person name="Rui Z."/>
            <person name="Yong X.J."/>
            <person name="Ting Y."/>
            <person name="Wei X."/>
            <person name="Xu Z.G."/>
            <person name="Xin Z."/>
            <person name="Dong F.G."/>
            <person name="Ni X.M."/>
            <person name="Zheng M.G."/>
            <person name="Chun Y."/>
            <person name="Qian W.X."/>
        </authorList>
    </citation>
    <scope>NUCLEOTIDE SEQUENCE</scope>
    <source>
        <strain evidence="2">VB142</strain>
    </source>
</reference>
<dbReference type="PANTHER" id="PTHR43591:SF110">
    <property type="entry name" value="RHODANESE DOMAIN-CONTAINING PROTEIN"/>
    <property type="match status" value="1"/>
</dbReference>
<dbReference type="InterPro" id="IPR013216">
    <property type="entry name" value="Methyltransf_11"/>
</dbReference>
<proteinExistence type="predicted"/>
<dbReference type="AlphaFoldDB" id="A0AAU6Q173"/>
<keyword evidence="2" id="KW-0808">Transferase</keyword>
<dbReference type="PANTHER" id="PTHR43591">
    <property type="entry name" value="METHYLTRANSFERASE"/>
    <property type="match status" value="1"/>
</dbReference>
<dbReference type="EC" id="2.1.-.-" evidence="2"/>
<dbReference type="RefSeq" id="WP_339095336.1">
    <property type="nucleotide sequence ID" value="NZ_CP149782.1"/>
</dbReference>
<dbReference type="GO" id="GO:0008757">
    <property type="term" value="F:S-adenosylmethionine-dependent methyltransferase activity"/>
    <property type="evidence" value="ECO:0007669"/>
    <property type="project" value="InterPro"/>
</dbReference>
<evidence type="ECO:0000313" key="2">
    <source>
        <dbReference type="EMBL" id="WYF44102.1"/>
    </source>
</evidence>
<accession>A0AAU6Q173</accession>
<keyword evidence="2" id="KW-0489">Methyltransferase</keyword>
<gene>
    <name evidence="2" type="ORF">WDJ50_11885</name>
</gene>
<dbReference type="EMBL" id="CP149782">
    <property type="protein sequence ID" value="WYF44102.1"/>
    <property type="molecule type" value="Genomic_DNA"/>
</dbReference>
<dbReference type="GO" id="GO:0032259">
    <property type="term" value="P:methylation"/>
    <property type="evidence" value="ECO:0007669"/>
    <property type="project" value="UniProtKB-KW"/>
</dbReference>
<organism evidence="2">
    <name type="scientific">Deinococcus sp. VB142</name>
    <dbReference type="NCBI Taxonomy" id="3112952"/>
    <lineage>
        <taxon>Bacteria</taxon>
        <taxon>Thermotogati</taxon>
        <taxon>Deinococcota</taxon>
        <taxon>Deinococci</taxon>
        <taxon>Deinococcales</taxon>
        <taxon>Deinococcaceae</taxon>
        <taxon>Deinococcus</taxon>
    </lineage>
</organism>
<protein>
    <submittedName>
        <fullName evidence="2">Class I SAM-dependent methyltransferase</fullName>
        <ecNumber evidence="2">2.1.-.-</ecNumber>
    </submittedName>
</protein>
<evidence type="ECO:0000259" key="1">
    <source>
        <dbReference type="Pfam" id="PF08241"/>
    </source>
</evidence>